<protein>
    <recommendedName>
        <fullName evidence="9">Tripartite ATP-independent periplasmic transporters DctQ component domain-containing protein</fullName>
    </recommendedName>
</protein>
<comment type="subcellular location">
    <subcellularLocation>
        <location evidence="1">Cell inner membrane</location>
        <topology evidence="1">Multi-pass membrane protein</topology>
    </subcellularLocation>
</comment>
<accession>A0A0F9SI25</accession>
<dbReference type="PANTHER" id="PTHR35011">
    <property type="entry name" value="2,3-DIKETO-L-GULONATE TRAP TRANSPORTER SMALL PERMEASE PROTEIN YIAM"/>
    <property type="match status" value="1"/>
</dbReference>
<keyword evidence="2" id="KW-0813">Transport</keyword>
<keyword evidence="7 8" id="KW-0472">Membrane</keyword>
<dbReference type="GO" id="GO:0015740">
    <property type="term" value="P:C4-dicarboxylate transport"/>
    <property type="evidence" value="ECO:0007669"/>
    <property type="project" value="TreeGrafter"/>
</dbReference>
<dbReference type="Pfam" id="PF04290">
    <property type="entry name" value="DctQ"/>
    <property type="match status" value="1"/>
</dbReference>
<reference evidence="10" key="1">
    <citation type="journal article" date="2015" name="Nature">
        <title>Complex archaea that bridge the gap between prokaryotes and eukaryotes.</title>
        <authorList>
            <person name="Spang A."/>
            <person name="Saw J.H."/>
            <person name="Jorgensen S.L."/>
            <person name="Zaremba-Niedzwiedzka K."/>
            <person name="Martijn J."/>
            <person name="Lind A.E."/>
            <person name="van Eijk R."/>
            <person name="Schleper C."/>
            <person name="Guy L."/>
            <person name="Ettema T.J."/>
        </authorList>
    </citation>
    <scope>NUCLEOTIDE SEQUENCE</scope>
</reference>
<organism evidence="10">
    <name type="scientific">marine sediment metagenome</name>
    <dbReference type="NCBI Taxonomy" id="412755"/>
    <lineage>
        <taxon>unclassified sequences</taxon>
        <taxon>metagenomes</taxon>
        <taxon>ecological metagenomes</taxon>
    </lineage>
</organism>
<dbReference type="InterPro" id="IPR055348">
    <property type="entry name" value="DctQ"/>
</dbReference>
<evidence type="ECO:0000313" key="10">
    <source>
        <dbReference type="EMBL" id="KKN68590.1"/>
    </source>
</evidence>
<dbReference type="PANTHER" id="PTHR35011:SF2">
    <property type="entry name" value="2,3-DIKETO-L-GULONATE TRAP TRANSPORTER SMALL PERMEASE PROTEIN YIAM"/>
    <property type="match status" value="1"/>
</dbReference>
<dbReference type="AlphaFoldDB" id="A0A0F9SI25"/>
<keyword evidence="6 8" id="KW-1133">Transmembrane helix</keyword>
<dbReference type="EMBL" id="LAZR01000444">
    <property type="protein sequence ID" value="KKN68590.1"/>
    <property type="molecule type" value="Genomic_DNA"/>
</dbReference>
<evidence type="ECO:0000259" key="9">
    <source>
        <dbReference type="Pfam" id="PF04290"/>
    </source>
</evidence>
<feature type="transmembrane region" description="Helical" evidence="8">
    <location>
        <begin position="44"/>
        <end position="69"/>
    </location>
</feature>
<evidence type="ECO:0000256" key="3">
    <source>
        <dbReference type="ARBA" id="ARBA00022475"/>
    </source>
</evidence>
<evidence type="ECO:0000256" key="2">
    <source>
        <dbReference type="ARBA" id="ARBA00022448"/>
    </source>
</evidence>
<sequence>MAPLIRFDLLLTRIAALIAAIAVIAMMLTVAADAFSRQLFNSRIPFVSVIVANYFMVAIAFLPLAMAEAQDRNISVDLIYSNLGTVAQRLVGLIVHVLAFLTCCGLTFTMWDEAMRRYTSGSVAVEDGVSMAIWQGYFLLPAGFSLLAMTYLLRIVLGLANAKQARMPLIQDIVEPVSEAGQ</sequence>
<evidence type="ECO:0000256" key="7">
    <source>
        <dbReference type="ARBA" id="ARBA00023136"/>
    </source>
</evidence>
<feature type="transmembrane region" description="Helical" evidence="8">
    <location>
        <begin position="90"/>
        <end position="111"/>
    </location>
</feature>
<evidence type="ECO:0000256" key="8">
    <source>
        <dbReference type="SAM" id="Phobius"/>
    </source>
</evidence>
<evidence type="ECO:0000256" key="4">
    <source>
        <dbReference type="ARBA" id="ARBA00022519"/>
    </source>
</evidence>
<evidence type="ECO:0000256" key="5">
    <source>
        <dbReference type="ARBA" id="ARBA00022692"/>
    </source>
</evidence>
<keyword evidence="4" id="KW-0997">Cell inner membrane</keyword>
<proteinExistence type="predicted"/>
<keyword evidence="3" id="KW-1003">Cell membrane</keyword>
<gene>
    <name evidence="10" type="ORF">LCGC14_0449510</name>
</gene>
<evidence type="ECO:0000256" key="1">
    <source>
        <dbReference type="ARBA" id="ARBA00004429"/>
    </source>
</evidence>
<feature type="domain" description="Tripartite ATP-independent periplasmic transporters DctQ component" evidence="9">
    <location>
        <begin position="26"/>
        <end position="159"/>
    </location>
</feature>
<keyword evidence="5 8" id="KW-0812">Transmembrane</keyword>
<feature type="transmembrane region" description="Helical" evidence="8">
    <location>
        <begin position="131"/>
        <end position="157"/>
    </location>
</feature>
<comment type="caution">
    <text evidence="10">The sequence shown here is derived from an EMBL/GenBank/DDBJ whole genome shotgun (WGS) entry which is preliminary data.</text>
</comment>
<name>A0A0F9SI25_9ZZZZ</name>
<dbReference type="InterPro" id="IPR007387">
    <property type="entry name" value="TRAP_DctQ"/>
</dbReference>
<dbReference type="GO" id="GO:0022857">
    <property type="term" value="F:transmembrane transporter activity"/>
    <property type="evidence" value="ECO:0007669"/>
    <property type="project" value="TreeGrafter"/>
</dbReference>
<dbReference type="GO" id="GO:0005886">
    <property type="term" value="C:plasma membrane"/>
    <property type="evidence" value="ECO:0007669"/>
    <property type="project" value="UniProtKB-SubCell"/>
</dbReference>
<evidence type="ECO:0000256" key="6">
    <source>
        <dbReference type="ARBA" id="ARBA00022989"/>
    </source>
</evidence>
<feature type="transmembrane region" description="Helical" evidence="8">
    <location>
        <begin position="12"/>
        <end position="32"/>
    </location>
</feature>